<dbReference type="PANTHER" id="PTHR35803:SF2">
    <property type="entry name" value="RETAINING ALPHA-GALACTOSIDASE"/>
    <property type="match status" value="1"/>
</dbReference>
<accession>A0A7S1PE13</accession>
<dbReference type="Pfam" id="PF14509">
    <property type="entry name" value="GH97_C"/>
    <property type="match status" value="1"/>
</dbReference>
<dbReference type="Gene3D" id="3.20.20.70">
    <property type="entry name" value="Aldolase class I"/>
    <property type="match status" value="1"/>
</dbReference>
<organism evidence="2">
    <name type="scientific">Vitrella brassicaformis</name>
    <dbReference type="NCBI Taxonomy" id="1169539"/>
    <lineage>
        <taxon>Eukaryota</taxon>
        <taxon>Sar</taxon>
        <taxon>Alveolata</taxon>
        <taxon>Colpodellida</taxon>
        <taxon>Vitrellaceae</taxon>
        <taxon>Vitrella</taxon>
    </lineage>
</organism>
<dbReference type="InterPro" id="IPR052720">
    <property type="entry name" value="Glycosyl_hydrolase_97"/>
</dbReference>
<gene>
    <name evidence="2" type="ORF">VBRA1451_LOCUS30408</name>
</gene>
<dbReference type="AlphaFoldDB" id="A0A7S1PE13"/>
<dbReference type="EMBL" id="HBGB01051916">
    <property type="protein sequence ID" value="CAD9075320.1"/>
    <property type="molecule type" value="Transcribed_RNA"/>
</dbReference>
<dbReference type="PANTHER" id="PTHR35803">
    <property type="entry name" value="GLUCAN 1,4-ALPHA-GLUCOSIDASE SUSB-RELATED"/>
    <property type="match status" value="1"/>
</dbReference>
<evidence type="ECO:0000259" key="1">
    <source>
        <dbReference type="Pfam" id="PF14509"/>
    </source>
</evidence>
<reference evidence="2" key="1">
    <citation type="submission" date="2021-01" db="EMBL/GenBank/DDBJ databases">
        <authorList>
            <person name="Corre E."/>
            <person name="Pelletier E."/>
            <person name="Niang G."/>
            <person name="Scheremetjew M."/>
            <person name="Finn R."/>
            <person name="Kale V."/>
            <person name="Holt S."/>
            <person name="Cochrane G."/>
            <person name="Meng A."/>
            <person name="Brown T."/>
            <person name="Cohen L."/>
        </authorList>
    </citation>
    <scope>NUCLEOTIDE SEQUENCE</scope>
    <source>
        <strain evidence="2">CCMP3346</strain>
    </source>
</reference>
<dbReference type="InterPro" id="IPR013785">
    <property type="entry name" value="Aldolase_TIM"/>
</dbReference>
<protein>
    <recommendedName>
        <fullName evidence="1">Glycosyl-hydrolase 97 C-terminal oligomerisation domain-containing protein</fullName>
    </recommendedName>
</protein>
<feature type="domain" description="Glycosyl-hydrolase 97 C-terminal oligomerisation" evidence="1">
    <location>
        <begin position="114"/>
        <end position="201"/>
    </location>
</feature>
<name>A0A7S1PE13_9ALVE</name>
<proteinExistence type="predicted"/>
<dbReference type="InterPro" id="IPR029483">
    <property type="entry name" value="GH97_C"/>
</dbReference>
<sequence length="239" mass="27006">MINFHGCAQPSGQERTYPNAVTREGIMGLETNRFGSNPKLMPSHNAALPFTRFIVGPADYTPLSLDEKYKGPTTTAHQIATLICFDSYLQTISEDPQVIMESPFVDVIKKIPSTWDETRVLEPSAIGELAVIVRRKDDEWFLGVLSGSTETREVKISLDFLEDKEYTATIVMTKLLESDGHENTVMEEHEWFASAEIEVKLWGEDTKGDGYVMILSPPIDDRRRTMRQESVASWVSDDR</sequence>
<evidence type="ECO:0000313" key="2">
    <source>
        <dbReference type="EMBL" id="CAD9075320.1"/>
    </source>
</evidence>